<keyword evidence="2" id="KW-1185">Reference proteome</keyword>
<organism evidence="1 2">
    <name type="scientific">Periplaneta americana</name>
    <name type="common">American cockroach</name>
    <name type="synonym">Blatta americana</name>
    <dbReference type="NCBI Taxonomy" id="6978"/>
    <lineage>
        <taxon>Eukaryota</taxon>
        <taxon>Metazoa</taxon>
        <taxon>Ecdysozoa</taxon>
        <taxon>Arthropoda</taxon>
        <taxon>Hexapoda</taxon>
        <taxon>Insecta</taxon>
        <taxon>Pterygota</taxon>
        <taxon>Neoptera</taxon>
        <taxon>Polyneoptera</taxon>
        <taxon>Dictyoptera</taxon>
        <taxon>Blattodea</taxon>
        <taxon>Blattoidea</taxon>
        <taxon>Blattidae</taxon>
        <taxon>Blattinae</taxon>
        <taxon>Periplaneta</taxon>
    </lineage>
</organism>
<reference evidence="1 2" key="1">
    <citation type="journal article" date="2022" name="Allergy">
        <title>Genome assembly and annotation of Periplaneta americana reveal a comprehensive cockroach allergen profile.</title>
        <authorList>
            <person name="Wang L."/>
            <person name="Xiong Q."/>
            <person name="Saelim N."/>
            <person name="Wang L."/>
            <person name="Nong W."/>
            <person name="Wan A.T."/>
            <person name="Shi M."/>
            <person name="Liu X."/>
            <person name="Cao Q."/>
            <person name="Hui J.H.L."/>
            <person name="Sookrung N."/>
            <person name="Leung T.F."/>
            <person name="Tungtrongchitr A."/>
            <person name="Tsui S.K.W."/>
        </authorList>
    </citation>
    <scope>NUCLEOTIDE SEQUENCE [LARGE SCALE GENOMIC DNA]</scope>
    <source>
        <strain evidence="1">PWHHKU_190912</strain>
    </source>
</reference>
<sequence length="50" mass="5613">MLCLGRKTSLVCEFQAHFILSADAPSNDSNLVWERAQPDERADYNVWSGA</sequence>
<evidence type="ECO:0000313" key="2">
    <source>
        <dbReference type="Proteomes" id="UP001148838"/>
    </source>
</evidence>
<accession>A0ABQ8U145</accession>
<proteinExistence type="predicted"/>
<evidence type="ECO:0000313" key="1">
    <source>
        <dbReference type="EMBL" id="KAJ4451140.1"/>
    </source>
</evidence>
<name>A0ABQ8U145_PERAM</name>
<protein>
    <submittedName>
        <fullName evidence="1">Uncharacterized protein</fullName>
    </submittedName>
</protein>
<dbReference type="Proteomes" id="UP001148838">
    <property type="component" value="Unassembled WGS sequence"/>
</dbReference>
<gene>
    <name evidence="1" type="ORF">ANN_02581</name>
</gene>
<dbReference type="EMBL" id="JAJSOF020000001">
    <property type="protein sequence ID" value="KAJ4451140.1"/>
    <property type="molecule type" value="Genomic_DNA"/>
</dbReference>
<comment type="caution">
    <text evidence="1">The sequence shown here is derived from an EMBL/GenBank/DDBJ whole genome shotgun (WGS) entry which is preliminary data.</text>
</comment>